<dbReference type="SUPFAM" id="SSF55729">
    <property type="entry name" value="Acyl-CoA N-acyltransferases (Nat)"/>
    <property type="match status" value="1"/>
</dbReference>
<dbReference type="CDD" id="cd04301">
    <property type="entry name" value="NAT_SF"/>
    <property type="match status" value="1"/>
</dbReference>
<dbReference type="InterPro" id="IPR016181">
    <property type="entry name" value="Acyl_CoA_acyltransferase"/>
</dbReference>
<comment type="caution">
    <text evidence="2">The sequence shown here is derived from an EMBL/GenBank/DDBJ whole genome shotgun (WGS) entry which is preliminary data.</text>
</comment>
<evidence type="ECO:0000259" key="1">
    <source>
        <dbReference type="PROSITE" id="PS51186"/>
    </source>
</evidence>
<accession>A0ABP9WZ73</accession>
<sequence>MPTISRMQATQIDQAAAFMAQFQHDPSTHLGFAGPQADQIAQTWRELEFPIEQQFALAFEADQLIGLIGLEQISDTGRAFLWGPIALDEHRFELADALLAELLPELQAHVTMIDIFCNLQNQFVRDWAAHQQFYQRNTHAILSYKRSQLTEHVTASDVEILPAELHAAFCELHDQLFPQTYYSGSQILERINHDRQVFIVRDTEQLLGYIYAERQPEFAEAGIEFVGVTPAARGRGIAIKIMQYCLAWIFSVETIQELELVVDHDNPSALKVYERAGFTLLHEMISLRRDVVTQ</sequence>
<dbReference type="Gene3D" id="3.40.630.30">
    <property type="match status" value="1"/>
</dbReference>
<name>A0ABP9WZ73_9CHLR</name>
<keyword evidence="3" id="KW-1185">Reference proteome</keyword>
<gene>
    <name evidence="2" type="primary">mshD_1</name>
    <name evidence="2" type="ORF">Hgul01_01649</name>
</gene>
<proteinExistence type="predicted"/>
<dbReference type="PANTHER" id="PTHR43072">
    <property type="entry name" value="N-ACETYLTRANSFERASE"/>
    <property type="match status" value="1"/>
</dbReference>
<protein>
    <submittedName>
        <fullName evidence="2">Mycothiol acetyltransferase</fullName>
    </submittedName>
</protein>
<dbReference type="InterPro" id="IPR000182">
    <property type="entry name" value="GNAT_dom"/>
</dbReference>
<dbReference type="EMBL" id="BAABRU010000005">
    <property type="protein sequence ID" value="GAA5527856.1"/>
    <property type="molecule type" value="Genomic_DNA"/>
</dbReference>
<evidence type="ECO:0000313" key="3">
    <source>
        <dbReference type="Proteomes" id="UP001428290"/>
    </source>
</evidence>
<organism evidence="2 3">
    <name type="scientific">Herpetosiphon gulosus</name>
    <dbReference type="NCBI Taxonomy" id="1973496"/>
    <lineage>
        <taxon>Bacteria</taxon>
        <taxon>Bacillati</taxon>
        <taxon>Chloroflexota</taxon>
        <taxon>Chloroflexia</taxon>
        <taxon>Herpetosiphonales</taxon>
        <taxon>Herpetosiphonaceae</taxon>
        <taxon>Herpetosiphon</taxon>
    </lineage>
</organism>
<reference evidence="2 3" key="1">
    <citation type="submission" date="2024-02" db="EMBL/GenBank/DDBJ databases">
        <title>Herpetosiphon gulosus NBRC 112829.</title>
        <authorList>
            <person name="Ichikawa N."/>
            <person name="Katano-Makiyama Y."/>
            <person name="Hidaka K."/>
        </authorList>
    </citation>
    <scope>NUCLEOTIDE SEQUENCE [LARGE SCALE GENOMIC DNA]</scope>
    <source>
        <strain evidence="2 3">NBRC 112829</strain>
    </source>
</reference>
<evidence type="ECO:0000313" key="2">
    <source>
        <dbReference type="EMBL" id="GAA5527856.1"/>
    </source>
</evidence>
<dbReference type="PROSITE" id="PS51186">
    <property type="entry name" value="GNAT"/>
    <property type="match status" value="1"/>
</dbReference>
<dbReference type="Pfam" id="PF00583">
    <property type="entry name" value="Acetyltransf_1"/>
    <property type="match status" value="1"/>
</dbReference>
<dbReference type="Proteomes" id="UP001428290">
    <property type="component" value="Unassembled WGS sequence"/>
</dbReference>
<feature type="domain" description="N-acetyltransferase" evidence="1">
    <location>
        <begin position="156"/>
        <end position="294"/>
    </location>
</feature>